<dbReference type="InterPro" id="IPR006652">
    <property type="entry name" value="Kelch_1"/>
</dbReference>
<accession>A0AAW2YXS6</accession>
<dbReference type="Gene3D" id="2.120.10.80">
    <property type="entry name" value="Kelch-type beta propeller"/>
    <property type="match status" value="2"/>
</dbReference>
<dbReference type="SMART" id="SM00175">
    <property type="entry name" value="RAB"/>
    <property type="match status" value="1"/>
</dbReference>
<dbReference type="Proteomes" id="UP001431209">
    <property type="component" value="Unassembled WGS sequence"/>
</dbReference>
<dbReference type="Pfam" id="PF01344">
    <property type="entry name" value="Kelch_1"/>
    <property type="match status" value="1"/>
</dbReference>
<keyword evidence="4" id="KW-1185">Reference proteome</keyword>
<comment type="caution">
    <text evidence="3">The sequence shown here is derived from an EMBL/GenBank/DDBJ whole genome shotgun (WGS) entry which is preliminary data.</text>
</comment>
<dbReference type="PANTHER" id="PTHR46093">
    <property type="entry name" value="ACYL-COA-BINDING DOMAIN-CONTAINING PROTEIN 5"/>
    <property type="match status" value="1"/>
</dbReference>
<dbReference type="PROSITE" id="PS51420">
    <property type="entry name" value="RHO"/>
    <property type="match status" value="1"/>
</dbReference>
<dbReference type="GO" id="GO:0005525">
    <property type="term" value="F:GTP binding"/>
    <property type="evidence" value="ECO:0007669"/>
    <property type="project" value="InterPro"/>
</dbReference>
<keyword evidence="2" id="KW-0677">Repeat</keyword>
<name>A0AAW2YXS6_9EUKA</name>
<dbReference type="SMART" id="SM00173">
    <property type="entry name" value="RAS"/>
    <property type="match status" value="1"/>
</dbReference>
<evidence type="ECO:0000313" key="4">
    <source>
        <dbReference type="Proteomes" id="UP001431209"/>
    </source>
</evidence>
<protein>
    <submittedName>
        <fullName evidence="3">Ras-related protein</fullName>
    </submittedName>
</protein>
<dbReference type="InterPro" id="IPR001806">
    <property type="entry name" value="Small_GTPase"/>
</dbReference>
<dbReference type="SUPFAM" id="SSF52540">
    <property type="entry name" value="P-loop containing nucleoside triphosphate hydrolases"/>
    <property type="match status" value="1"/>
</dbReference>
<dbReference type="SMART" id="SM00174">
    <property type="entry name" value="RHO"/>
    <property type="match status" value="1"/>
</dbReference>
<dbReference type="AlphaFoldDB" id="A0AAW2YXS6"/>
<organism evidence="3 4">
    <name type="scientific">Acrasis kona</name>
    <dbReference type="NCBI Taxonomy" id="1008807"/>
    <lineage>
        <taxon>Eukaryota</taxon>
        <taxon>Discoba</taxon>
        <taxon>Heterolobosea</taxon>
        <taxon>Tetramitia</taxon>
        <taxon>Eutetramitia</taxon>
        <taxon>Acrasidae</taxon>
        <taxon>Acrasis</taxon>
    </lineage>
</organism>
<reference evidence="3 4" key="1">
    <citation type="submission" date="2024-03" db="EMBL/GenBank/DDBJ databases">
        <title>The Acrasis kona genome and developmental transcriptomes reveal deep origins of eukaryotic multicellular pathways.</title>
        <authorList>
            <person name="Sheikh S."/>
            <person name="Fu C.-J."/>
            <person name="Brown M.W."/>
            <person name="Baldauf S.L."/>
        </authorList>
    </citation>
    <scope>NUCLEOTIDE SEQUENCE [LARGE SCALE GENOMIC DNA]</scope>
    <source>
        <strain evidence="3 4">ATCC MYA-3509</strain>
    </source>
</reference>
<dbReference type="PRINTS" id="PR00449">
    <property type="entry name" value="RASTRNSFRMNG"/>
</dbReference>
<sequence length="614" mass="69698">MLEGLYGSTSTTINSCTTVYVFGGAHESKDASTILSNELYELYPDDDKLQLVQTDNKIQPRIFSSSFYDDHKFYVFGGKTIDVTSDLWCLDLETNSWTKLEYLYDKEADVPTPRYGHCSILYDNVAYIYGGCDGAGRTDKKLYRYHVRNNKWLEPVNIDIPSRLHHTMIFVEGDIYIYGGCNESKTCFSDFYKINKDNFSVTKIISADGYSPSARFGHSMYYFDGMFYIVGGTNNSNVGINDQQCFTKDMIWTKISLEGDLDGPVFATATCNSQGNLIIVGGKKRSLRTLEQDQLEEANDNLTSAIKSLSQEIIATILQFCDHKTLGRIICASKSWETSKVAAANVVWEPSAKQLYEASEFKYLPSDNANKIKIEQLLNCDCKPYDNNFKQCVDMMMKVHIDYNSQPQFDTRAAELIKHSCDYSMGESQIKTTFFKVVTTGDSRTGKTALWTTAVLRKIDGYFPTVFDNYAYSMHHKSGFNLTEHYGAHAVGIYPNTDLFLVTFSVDDRSSFDNVRNFWIGRLREQCPKASIILVGTKRDLRRDASAIEILNQKGETFVQEYEALNLVTECNLVLYFETSAKDYYGSKELLVLIAEVLRNKSIGSQKKKKCKVQ</sequence>
<dbReference type="InterPro" id="IPR015915">
    <property type="entry name" value="Kelch-typ_b-propeller"/>
</dbReference>
<dbReference type="Gene3D" id="3.40.50.300">
    <property type="entry name" value="P-loop containing nucleotide triphosphate hydrolases"/>
    <property type="match status" value="1"/>
</dbReference>
<dbReference type="Pfam" id="PF24681">
    <property type="entry name" value="Kelch_KLHDC2_KLHL20_DRC7"/>
    <property type="match status" value="1"/>
</dbReference>
<evidence type="ECO:0000256" key="1">
    <source>
        <dbReference type="ARBA" id="ARBA00022441"/>
    </source>
</evidence>
<dbReference type="SUPFAM" id="SSF117281">
    <property type="entry name" value="Kelch motif"/>
    <property type="match status" value="1"/>
</dbReference>
<evidence type="ECO:0000313" key="3">
    <source>
        <dbReference type="EMBL" id="KAL0481899.1"/>
    </source>
</evidence>
<keyword evidence="1" id="KW-0880">Kelch repeat</keyword>
<dbReference type="PANTHER" id="PTHR46093:SF18">
    <property type="entry name" value="FIBRONECTIN TYPE-III DOMAIN-CONTAINING PROTEIN"/>
    <property type="match status" value="1"/>
</dbReference>
<dbReference type="InterPro" id="IPR027417">
    <property type="entry name" value="P-loop_NTPase"/>
</dbReference>
<dbReference type="PROSITE" id="PS51419">
    <property type="entry name" value="RAB"/>
    <property type="match status" value="1"/>
</dbReference>
<proteinExistence type="predicted"/>
<dbReference type="Pfam" id="PF00071">
    <property type="entry name" value="Ras"/>
    <property type="match status" value="1"/>
</dbReference>
<dbReference type="EMBL" id="JAOPGA020000797">
    <property type="protein sequence ID" value="KAL0481899.1"/>
    <property type="molecule type" value="Genomic_DNA"/>
</dbReference>
<evidence type="ECO:0000256" key="2">
    <source>
        <dbReference type="ARBA" id="ARBA00022737"/>
    </source>
</evidence>
<gene>
    <name evidence="3" type="ORF">AKO1_011299</name>
</gene>
<dbReference type="GO" id="GO:0003924">
    <property type="term" value="F:GTPase activity"/>
    <property type="evidence" value="ECO:0007669"/>
    <property type="project" value="InterPro"/>
</dbReference>